<evidence type="ECO:0000256" key="2">
    <source>
        <dbReference type="SAM" id="SignalP"/>
    </source>
</evidence>
<feature type="coiled-coil region" evidence="1">
    <location>
        <begin position="280"/>
        <end position="314"/>
    </location>
</feature>
<feature type="chain" id="PRO_5047539743" evidence="2">
    <location>
        <begin position="22"/>
        <end position="317"/>
    </location>
</feature>
<dbReference type="EMBL" id="JBHSGV010000014">
    <property type="protein sequence ID" value="MFC4750215.1"/>
    <property type="molecule type" value="Genomic_DNA"/>
</dbReference>
<keyword evidence="2" id="KW-0732">Signal</keyword>
<proteinExistence type="predicted"/>
<evidence type="ECO:0000313" key="3">
    <source>
        <dbReference type="EMBL" id="MFC4750215.1"/>
    </source>
</evidence>
<keyword evidence="4" id="KW-1185">Reference proteome</keyword>
<reference evidence="4" key="1">
    <citation type="journal article" date="2019" name="Int. J. Syst. Evol. Microbiol.">
        <title>The Global Catalogue of Microorganisms (GCM) 10K type strain sequencing project: providing services to taxonomists for standard genome sequencing and annotation.</title>
        <authorList>
            <consortium name="The Broad Institute Genomics Platform"/>
            <consortium name="The Broad Institute Genome Sequencing Center for Infectious Disease"/>
            <person name="Wu L."/>
            <person name="Ma J."/>
        </authorList>
    </citation>
    <scope>NUCLEOTIDE SEQUENCE [LARGE SCALE GENOMIC DNA]</scope>
    <source>
        <strain evidence="4">WYCCWR 13023</strain>
    </source>
</reference>
<dbReference type="RefSeq" id="WP_213260208.1">
    <property type="nucleotide sequence ID" value="NZ_JAGYWA010000014.1"/>
</dbReference>
<sequence length="317" mass="35726">MIKKNYLIFLFLLFTTLCSYSQNHITQNGLKTSVINNLIAPDTQAKRYEIASIGYNSHHWQAGGLLIIELFQISYGTGYEKYILENGFFQGANSGSPAIKLVESQGIFHSGKIVLGTPTDLTTSIGDKVNRELPILFDVRYYANYLIKITYLQEKVDVITGPNQVKINQTPVGINIPDFSVTNALNTNLTITGIGNHYIQNGNVGIGTTSPKNKLDVNGTIRSKEVKVTLDNWSDFVFKKEYNLPTLEQVEKHITEKGHLENIPSEEEVLKNGINLGEINAKLLQKIEELTLYMIEMKKENEKQDKKIKSLENKLQK</sequence>
<comment type="caution">
    <text evidence="3">The sequence shown here is derived from an EMBL/GenBank/DDBJ whole genome shotgun (WGS) entry which is preliminary data.</text>
</comment>
<evidence type="ECO:0000313" key="4">
    <source>
        <dbReference type="Proteomes" id="UP001595935"/>
    </source>
</evidence>
<organism evidence="3 4">
    <name type="scientific">Flavobacterium branchiicola</name>
    <dbReference type="NCBI Taxonomy" id="1114875"/>
    <lineage>
        <taxon>Bacteria</taxon>
        <taxon>Pseudomonadati</taxon>
        <taxon>Bacteroidota</taxon>
        <taxon>Flavobacteriia</taxon>
        <taxon>Flavobacteriales</taxon>
        <taxon>Flavobacteriaceae</taxon>
        <taxon>Flavobacterium</taxon>
    </lineage>
</organism>
<feature type="signal peptide" evidence="2">
    <location>
        <begin position="1"/>
        <end position="21"/>
    </location>
</feature>
<keyword evidence="1" id="KW-0175">Coiled coil</keyword>
<name>A0ABV9PNP8_9FLAO</name>
<accession>A0ABV9PNP8</accession>
<dbReference type="Proteomes" id="UP001595935">
    <property type="component" value="Unassembled WGS sequence"/>
</dbReference>
<protein>
    <submittedName>
        <fullName evidence="3">Uncharacterized protein</fullName>
    </submittedName>
</protein>
<gene>
    <name evidence="3" type="ORF">ACFO5S_22370</name>
</gene>
<evidence type="ECO:0000256" key="1">
    <source>
        <dbReference type="SAM" id="Coils"/>
    </source>
</evidence>